<organism evidence="4 5">
    <name type="scientific">Epilithonimonas pallida</name>
    <dbReference type="NCBI Taxonomy" id="373671"/>
    <lineage>
        <taxon>Bacteria</taxon>
        <taxon>Pseudomonadati</taxon>
        <taxon>Bacteroidota</taxon>
        <taxon>Flavobacteriia</taxon>
        <taxon>Flavobacteriales</taxon>
        <taxon>Weeksellaceae</taxon>
        <taxon>Chryseobacterium group</taxon>
        <taxon>Epilithonimonas</taxon>
    </lineage>
</organism>
<dbReference type="Gene3D" id="3.30.1150.10">
    <property type="match status" value="1"/>
</dbReference>
<evidence type="ECO:0000259" key="3">
    <source>
        <dbReference type="Pfam" id="PF03544"/>
    </source>
</evidence>
<comment type="caution">
    <text evidence="4">The sequence shown here is derived from an EMBL/GenBank/DDBJ whole genome shotgun (WGS) entry which is preliminary data.</text>
</comment>
<feature type="region of interest" description="Disordered" evidence="1">
    <location>
        <begin position="112"/>
        <end position="150"/>
    </location>
</feature>
<feature type="compositionally biased region" description="Polar residues" evidence="1">
    <location>
        <begin position="130"/>
        <end position="139"/>
    </location>
</feature>
<name>A0ABY1R3N8_9FLAO</name>
<evidence type="ECO:0000313" key="5">
    <source>
        <dbReference type="Proteomes" id="UP001158050"/>
    </source>
</evidence>
<keyword evidence="5" id="KW-1185">Reference proteome</keyword>
<keyword evidence="2" id="KW-0812">Transmembrane</keyword>
<sequence>MKNLLHAFGKDHLDEVVFANRNKAYGAYVLRNEYSNQLTKALLVGVAFFGSLSVIPLIVSAISNNDSEIIHACPPVFDLTPVDIYEPPVIQQSRAIPPKVKTVESTNYTPVRVVKNDKPGPTEEDKKNAAVSSTTSPGVETTLPVAPPIQAGPPANTYKPTMAPVAPAEDPDKIRTGSEVDVAADFKGGINAFRQKVSQNFDTESVDHSGMVSGIITFVVERDGSITNIKVTGQNADFNNEAERTIKSIKTKWTPAQLNGKAVRSSFRMPISMRIE</sequence>
<keyword evidence="2" id="KW-1133">Transmembrane helix</keyword>
<feature type="transmembrane region" description="Helical" evidence="2">
    <location>
        <begin position="41"/>
        <end position="62"/>
    </location>
</feature>
<gene>
    <name evidence="4" type="ORF">SAMN05421679_10577</name>
</gene>
<feature type="compositionally biased region" description="Basic and acidic residues" evidence="1">
    <location>
        <begin position="114"/>
        <end position="128"/>
    </location>
</feature>
<keyword evidence="2" id="KW-0472">Membrane</keyword>
<evidence type="ECO:0000256" key="1">
    <source>
        <dbReference type="SAM" id="MobiDB-lite"/>
    </source>
</evidence>
<dbReference type="Pfam" id="PF03544">
    <property type="entry name" value="TonB_C"/>
    <property type="match status" value="1"/>
</dbReference>
<dbReference type="RefSeq" id="WP_283416938.1">
    <property type="nucleotide sequence ID" value="NZ_FXUO01000005.1"/>
</dbReference>
<accession>A0ABY1R3N8</accession>
<dbReference type="InterPro" id="IPR037682">
    <property type="entry name" value="TonB_C"/>
</dbReference>
<dbReference type="Proteomes" id="UP001158050">
    <property type="component" value="Unassembled WGS sequence"/>
</dbReference>
<reference evidence="4 5" key="1">
    <citation type="submission" date="2017-05" db="EMBL/GenBank/DDBJ databases">
        <authorList>
            <person name="Varghese N."/>
            <person name="Submissions S."/>
        </authorList>
    </citation>
    <scope>NUCLEOTIDE SEQUENCE [LARGE SCALE GENOMIC DNA]</scope>
    <source>
        <strain evidence="4 5">DSM 18015</strain>
    </source>
</reference>
<dbReference type="EMBL" id="FXUO01000005">
    <property type="protein sequence ID" value="SMP93765.1"/>
    <property type="molecule type" value="Genomic_DNA"/>
</dbReference>
<dbReference type="SUPFAM" id="SSF74653">
    <property type="entry name" value="TolA/TonB C-terminal domain"/>
    <property type="match status" value="1"/>
</dbReference>
<evidence type="ECO:0000256" key="2">
    <source>
        <dbReference type="SAM" id="Phobius"/>
    </source>
</evidence>
<proteinExistence type="predicted"/>
<feature type="domain" description="TonB C-terminal" evidence="3">
    <location>
        <begin position="215"/>
        <end position="272"/>
    </location>
</feature>
<protein>
    <submittedName>
        <fullName evidence="4">Outer membrane transport energization protein TonB</fullName>
    </submittedName>
</protein>
<evidence type="ECO:0000313" key="4">
    <source>
        <dbReference type="EMBL" id="SMP93765.1"/>
    </source>
</evidence>